<evidence type="ECO:0000313" key="1">
    <source>
        <dbReference type="EMBL" id="PSX44876.1"/>
    </source>
</evidence>
<dbReference type="RefSeq" id="WP_045043457.1">
    <property type="nucleotide sequence ID" value="NZ_JZTB01000022.1"/>
</dbReference>
<gene>
    <name evidence="1" type="ORF">C0W53_12415</name>
</gene>
<keyword evidence="2" id="KW-1185">Reference proteome</keyword>
<reference evidence="1 2" key="1">
    <citation type="submission" date="2018-01" db="EMBL/GenBank/DDBJ databases">
        <title>Whole genome sequencing of Histamine producing bacteria.</title>
        <authorList>
            <person name="Butler K."/>
        </authorList>
    </citation>
    <scope>NUCLEOTIDE SEQUENCE [LARGE SCALE GENOMIC DNA]</scope>
    <source>
        <strain evidence="1 2">A1-4</strain>
    </source>
</reference>
<comment type="caution">
    <text evidence="1">The sequence shown here is derived from an EMBL/GenBank/DDBJ whole genome shotgun (WGS) entry which is preliminary data.</text>
</comment>
<evidence type="ECO:0000313" key="2">
    <source>
        <dbReference type="Proteomes" id="UP000240728"/>
    </source>
</evidence>
<sequence>MTDTPRYVNELHCHTVLPHSYASKMNKTIEGVIHKFSYATKRRRIKAMQNFLSFCAEAHINIKCGTDVQMAFSAWQEFHFSGIDGQNKSASTIISDASALRSLLLQLTHKSVEGLPSVNGMPELLRLSSAVFSHIDSNKSKFLGCVNFASESTNSLTLELETDHNTFIENLVTSMRKHRDVIYRVSIQYLKDARGRHEFAQEVVAKIGRDRFESSDLQHPTQTGKGTGQQLSLFSIHLADGECGYSNLIAYLYHCHDGLIKDFTGSNNHLSRFTDMYELREHFGISTLSAVAACNIIITESGINVDSLRRLTLTAQGSMSSFFESKPNGFIIRYHKPRARKIINRSLKHQNSDDNYIKVAFDYLVDATSLHRSKLIGKPAQTLFISDSIIEHGAPSAMSDLAFKGGFLRLLKKARELITANPNWCEGVTVECINEVLAHNPSAKKIRVTEGILRWFDSGGIPAVAAEYLGNTETVAINNYLPRELQLAVYTQRVRRFQHVLIASATNGQEYQLEALDFKNETELSEYISRLDSRVPHWRTVIDRLSQDPDKKKNTLTIADKVVLDICPESVALMRACYEIHLNRFKKNTERIDNIDELSIVYQSLIAYLNENPDRQLSRCIQKGDRLYECKTNNYDEVNLNITREKIDGSN</sequence>
<organism evidence="1 2">
    <name type="scientific">Photobacterium kishitanii</name>
    <dbReference type="NCBI Taxonomy" id="318456"/>
    <lineage>
        <taxon>Bacteria</taxon>
        <taxon>Pseudomonadati</taxon>
        <taxon>Pseudomonadota</taxon>
        <taxon>Gammaproteobacteria</taxon>
        <taxon>Vibrionales</taxon>
        <taxon>Vibrionaceae</taxon>
        <taxon>Photobacterium</taxon>
    </lineage>
</organism>
<name>A0AAX0YW91_9GAMM</name>
<accession>A0AAX0YW91</accession>
<proteinExistence type="predicted"/>
<dbReference type="AlphaFoldDB" id="A0AAX0YW91"/>
<protein>
    <submittedName>
        <fullName evidence="1">Uncharacterized protein</fullName>
    </submittedName>
</protein>
<dbReference type="Proteomes" id="UP000240728">
    <property type="component" value="Unassembled WGS sequence"/>
</dbReference>
<dbReference type="EMBL" id="PYOZ01000006">
    <property type="protein sequence ID" value="PSX44876.1"/>
    <property type="molecule type" value="Genomic_DNA"/>
</dbReference>